<name>A0AAN7EED8_QUERU</name>
<keyword evidence="2" id="KW-0808">Transferase</keyword>
<comment type="similarity">
    <text evidence="1">Belongs to the plant acyltransferase family.</text>
</comment>
<dbReference type="Proteomes" id="UP001324115">
    <property type="component" value="Unassembled WGS sequence"/>
</dbReference>
<evidence type="ECO:0000256" key="1">
    <source>
        <dbReference type="ARBA" id="ARBA00009861"/>
    </source>
</evidence>
<reference evidence="4 5" key="1">
    <citation type="journal article" date="2023" name="G3 (Bethesda)">
        <title>A haplotype-resolved chromosome-scale genome for Quercus rubra L. provides insights into the genetics of adaptive traits for red oak species.</title>
        <authorList>
            <person name="Kapoor B."/>
            <person name="Jenkins J."/>
            <person name="Schmutz J."/>
            <person name="Zhebentyayeva T."/>
            <person name="Kuelheim C."/>
            <person name="Coggeshall M."/>
            <person name="Heim C."/>
            <person name="Lasky J.R."/>
            <person name="Leites L."/>
            <person name="Islam-Faridi N."/>
            <person name="Romero-Severson J."/>
            <person name="DeLeo V.L."/>
            <person name="Lucas S.M."/>
            <person name="Lazic D."/>
            <person name="Gailing O."/>
            <person name="Carlson J."/>
            <person name="Staton M."/>
        </authorList>
    </citation>
    <scope>NUCLEOTIDE SEQUENCE [LARGE SCALE GENOMIC DNA]</scope>
    <source>
        <strain evidence="4">Pseudo-F2</strain>
    </source>
</reference>
<evidence type="ECO:0000256" key="3">
    <source>
        <dbReference type="ARBA" id="ARBA00023315"/>
    </source>
</evidence>
<dbReference type="EMBL" id="JAXUIC010000010">
    <property type="protein sequence ID" value="KAK4568915.1"/>
    <property type="molecule type" value="Genomic_DNA"/>
</dbReference>
<evidence type="ECO:0000313" key="5">
    <source>
        <dbReference type="Proteomes" id="UP001324115"/>
    </source>
</evidence>
<keyword evidence="3" id="KW-0012">Acyltransferase</keyword>
<dbReference type="GO" id="GO:0016746">
    <property type="term" value="F:acyltransferase activity"/>
    <property type="evidence" value="ECO:0007669"/>
    <property type="project" value="UniProtKB-KW"/>
</dbReference>
<dbReference type="Pfam" id="PF02458">
    <property type="entry name" value="Transferase"/>
    <property type="match status" value="1"/>
</dbReference>
<protein>
    <submittedName>
        <fullName evidence="4">Uncharacterized protein</fullName>
    </submittedName>
</protein>
<evidence type="ECO:0000313" key="4">
    <source>
        <dbReference type="EMBL" id="KAK4568915.1"/>
    </source>
</evidence>
<dbReference type="Gene3D" id="3.30.559.10">
    <property type="entry name" value="Chloramphenicol acetyltransferase-like domain"/>
    <property type="match status" value="2"/>
</dbReference>
<accession>A0AAN7EED8</accession>
<dbReference type="AlphaFoldDB" id="A0AAN7EED8"/>
<gene>
    <name evidence="4" type="ORF">RGQ29_004366</name>
</gene>
<keyword evidence="5" id="KW-1185">Reference proteome</keyword>
<dbReference type="InterPro" id="IPR023213">
    <property type="entry name" value="CAT-like_dom_sf"/>
</dbReference>
<evidence type="ECO:0000256" key="2">
    <source>
        <dbReference type="ARBA" id="ARBA00022679"/>
    </source>
</evidence>
<comment type="caution">
    <text evidence="4">The sequence shown here is derived from an EMBL/GenBank/DDBJ whole genome shotgun (WGS) entry which is preliminary data.</text>
</comment>
<proteinExistence type="inferred from homology"/>
<dbReference type="PANTHER" id="PTHR31623:SF53">
    <property type="entry name" value="STEMMADENINE O-ACETYLTRANSFERASE-LIKE"/>
    <property type="match status" value="1"/>
</dbReference>
<sequence>MVKVDIQARETIKPSSSTPQNLKIFKLSLLDQIAPPEYVPRIFYYACNDKAKFIKPQERINQLKESLSQALTLIYPLAGRVRENLFIECNDEGMDFLEAKVNCTLLEILNQPEVSMLHQFLPHDYYSQLAIQVNIFSCGGMAIGTCALHKIVDGGTFSSFLNMWAEITRGAGDYLSPIFPGPNLFPPRDLSGLVPRFEVPKAKCVTKRFVFPGSKIASLKKIITASNTNKNKNLLPHSKWSLSPSIMTHAVDSRPRNDPPLPKCAAGNLSWLAIAPAPTMESPRELHHLANEIRNAIKKIDKEYKRKMQGENGFPVISDSLKQIGELVPKNVEVFRFISWANYRLYEADFGWGKPIWVSTAALAFKNIIIFIETRVNSGLEAWVTMEEQDMDIFEQNQELRSFVSSIEYV</sequence>
<organism evidence="4 5">
    <name type="scientific">Quercus rubra</name>
    <name type="common">Northern red oak</name>
    <name type="synonym">Quercus borealis</name>
    <dbReference type="NCBI Taxonomy" id="3512"/>
    <lineage>
        <taxon>Eukaryota</taxon>
        <taxon>Viridiplantae</taxon>
        <taxon>Streptophyta</taxon>
        <taxon>Embryophyta</taxon>
        <taxon>Tracheophyta</taxon>
        <taxon>Spermatophyta</taxon>
        <taxon>Magnoliopsida</taxon>
        <taxon>eudicotyledons</taxon>
        <taxon>Gunneridae</taxon>
        <taxon>Pentapetalae</taxon>
        <taxon>rosids</taxon>
        <taxon>fabids</taxon>
        <taxon>Fagales</taxon>
        <taxon>Fagaceae</taxon>
        <taxon>Quercus</taxon>
    </lineage>
</organism>
<dbReference type="PANTHER" id="PTHR31623">
    <property type="entry name" value="F21J9.9"/>
    <property type="match status" value="1"/>
</dbReference>